<proteinExistence type="predicted"/>
<accession>A0A9J6A1D2</accession>
<organism evidence="2 3">
    <name type="scientific">Solanum commersonii</name>
    <name type="common">Commerson's wild potato</name>
    <name type="synonym">Commerson's nightshade</name>
    <dbReference type="NCBI Taxonomy" id="4109"/>
    <lineage>
        <taxon>Eukaryota</taxon>
        <taxon>Viridiplantae</taxon>
        <taxon>Streptophyta</taxon>
        <taxon>Embryophyta</taxon>
        <taxon>Tracheophyta</taxon>
        <taxon>Spermatophyta</taxon>
        <taxon>Magnoliopsida</taxon>
        <taxon>eudicotyledons</taxon>
        <taxon>Gunneridae</taxon>
        <taxon>Pentapetalae</taxon>
        <taxon>asterids</taxon>
        <taxon>lamiids</taxon>
        <taxon>Solanales</taxon>
        <taxon>Solanaceae</taxon>
        <taxon>Solanoideae</taxon>
        <taxon>Solaneae</taxon>
        <taxon>Solanum</taxon>
    </lineage>
</organism>
<name>A0A9J6A1D2_SOLCO</name>
<dbReference type="Proteomes" id="UP000824120">
    <property type="component" value="Chromosome 3"/>
</dbReference>
<sequence>MLGVLIAHSSPDRDCAPGEDPSQMSDSLLIEKTEPGKKLGFTEISGNEPQSAEISSVLNSTVSDELVMAKMDSPRQESRSLENLAVHSDRPDFVTVSSQPGNSLSKIADVYGEVPSQTPKDRVIKYTFQRKRKREQLSVSEENAPIEKNSPKELNGEKLNGHVEPKMSNSATESSRDSRRMAQVARQEIGHLKPSRRGWVLPPFSSPPLSPPTSTVVSLGITDNRGLRRKDLKSCSSKNDVLRSPALPHRVAS</sequence>
<protein>
    <submittedName>
        <fullName evidence="2">Uncharacterized protein</fullName>
    </submittedName>
</protein>
<dbReference type="OrthoDB" id="657513at2759"/>
<keyword evidence="3" id="KW-1185">Reference proteome</keyword>
<evidence type="ECO:0000313" key="3">
    <source>
        <dbReference type="Proteomes" id="UP000824120"/>
    </source>
</evidence>
<gene>
    <name evidence="2" type="ORF">H5410_018096</name>
</gene>
<feature type="region of interest" description="Disordered" evidence="1">
    <location>
        <begin position="1"/>
        <end position="26"/>
    </location>
</feature>
<reference evidence="2 3" key="1">
    <citation type="submission" date="2020-09" db="EMBL/GenBank/DDBJ databases">
        <title>De no assembly of potato wild relative species, Solanum commersonii.</title>
        <authorList>
            <person name="Cho K."/>
        </authorList>
    </citation>
    <scope>NUCLEOTIDE SEQUENCE [LARGE SCALE GENOMIC DNA]</scope>
    <source>
        <strain evidence="2">LZ3.2</strain>
        <tissue evidence="2">Leaf</tissue>
    </source>
</reference>
<dbReference type="EMBL" id="JACXVP010000003">
    <property type="protein sequence ID" value="KAG5618272.1"/>
    <property type="molecule type" value="Genomic_DNA"/>
</dbReference>
<dbReference type="PANTHER" id="PTHR34778">
    <property type="entry name" value="OS02G0580700 PROTEIN"/>
    <property type="match status" value="1"/>
</dbReference>
<dbReference type="AlphaFoldDB" id="A0A9J6A1D2"/>
<dbReference type="PANTHER" id="PTHR34778:SF2">
    <property type="entry name" value="OS02G0580700 PROTEIN"/>
    <property type="match status" value="1"/>
</dbReference>
<evidence type="ECO:0000256" key="1">
    <source>
        <dbReference type="SAM" id="MobiDB-lite"/>
    </source>
</evidence>
<feature type="region of interest" description="Disordered" evidence="1">
    <location>
        <begin position="127"/>
        <end position="253"/>
    </location>
</feature>
<evidence type="ECO:0000313" key="2">
    <source>
        <dbReference type="EMBL" id="KAG5618272.1"/>
    </source>
</evidence>
<feature type="compositionally biased region" description="Basic and acidic residues" evidence="1">
    <location>
        <begin position="149"/>
        <end position="165"/>
    </location>
</feature>
<comment type="caution">
    <text evidence="2">The sequence shown here is derived from an EMBL/GenBank/DDBJ whole genome shotgun (WGS) entry which is preliminary data.</text>
</comment>